<reference evidence="1 2" key="1">
    <citation type="submission" date="2018-01" db="EMBL/GenBank/DDBJ databases">
        <authorList>
            <person name="Gaut B.S."/>
            <person name="Morton B.R."/>
            <person name="Clegg M.T."/>
            <person name="Duvall M.R."/>
        </authorList>
    </citation>
    <scope>NUCLEOTIDE SEQUENCE [LARGE SCALE GENOMIC DNA]</scope>
    <source>
        <strain evidence="1 2">HR-AY</strain>
    </source>
</reference>
<protein>
    <submittedName>
        <fullName evidence="1">Uncharacterized protein</fullName>
    </submittedName>
</protein>
<keyword evidence="2" id="KW-1185">Reference proteome</keyword>
<sequence>MQFCAIQPLLSNRYPTKYIYYISERSGESVLITDGATSVDLSQTVIIPNSYAGDDLQLFISFMNAEETQLSNSIYIGSGTAS</sequence>
<dbReference type="Proteomes" id="UP000237310">
    <property type="component" value="Unassembled WGS sequence"/>
</dbReference>
<proteinExistence type="predicted"/>
<dbReference type="RefSeq" id="WP_103806816.1">
    <property type="nucleotide sequence ID" value="NZ_PQVG01000008.1"/>
</dbReference>
<gene>
    <name evidence="1" type="ORF">C3L50_14060</name>
</gene>
<evidence type="ECO:0000313" key="2">
    <source>
        <dbReference type="Proteomes" id="UP000237310"/>
    </source>
</evidence>
<name>A0A2S5A520_9FLAO</name>
<dbReference type="EMBL" id="PQVG01000008">
    <property type="protein sequence ID" value="POY37691.1"/>
    <property type="molecule type" value="Genomic_DNA"/>
</dbReference>
<accession>A0A2S5A520</accession>
<dbReference type="AlphaFoldDB" id="A0A2S5A520"/>
<evidence type="ECO:0000313" key="1">
    <source>
        <dbReference type="EMBL" id="POY37691.1"/>
    </source>
</evidence>
<dbReference type="Pfam" id="PF19781">
    <property type="entry name" value="DUF6266"/>
    <property type="match status" value="1"/>
</dbReference>
<dbReference type="OrthoDB" id="821958at2"/>
<comment type="caution">
    <text evidence="1">The sequence shown here is derived from an EMBL/GenBank/DDBJ whole genome shotgun (WGS) entry which is preliminary data.</text>
</comment>
<organism evidence="1 2">
    <name type="scientific">Flavobacterium alvei</name>
    <dbReference type="NCBI Taxonomy" id="2080416"/>
    <lineage>
        <taxon>Bacteria</taxon>
        <taxon>Pseudomonadati</taxon>
        <taxon>Bacteroidota</taxon>
        <taxon>Flavobacteriia</taxon>
        <taxon>Flavobacteriales</taxon>
        <taxon>Flavobacteriaceae</taxon>
        <taxon>Flavobacterium</taxon>
    </lineage>
</organism>
<dbReference type="InterPro" id="IPR046233">
    <property type="entry name" value="DUF6266"/>
</dbReference>